<evidence type="ECO:0000259" key="8">
    <source>
        <dbReference type="PROSITE" id="PS51007"/>
    </source>
</evidence>
<dbReference type="GO" id="GO:0005506">
    <property type="term" value="F:iron ion binding"/>
    <property type="evidence" value="ECO:0007669"/>
    <property type="project" value="InterPro"/>
</dbReference>
<dbReference type="GO" id="GO:0009055">
    <property type="term" value="F:electron transfer activity"/>
    <property type="evidence" value="ECO:0007669"/>
    <property type="project" value="InterPro"/>
</dbReference>
<organism evidence="9">
    <name type="scientific">marine metagenome</name>
    <dbReference type="NCBI Taxonomy" id="408172"/>
    <lineage>
        <taxon>unclassified sequences</taxon>
        <taxon>metagenomes</taxon>
        <taxon>ecological metagenomes</taxon>
    </lineage>
</organism>
<name>A0A381R5C3_9ZZZZ</name>
<evidence type="ECO:0000256" key="2">
    <source>
        <dbReference type="ARBA" id="ARBA00022448"/>
    </source>
</evidence>
<dbReference type="Pfam" id="PF00034">
    <property type="entry name" value="Cytochrom_C"/>
    <property type="match status" value="1"/>
</dbReference>
<evidence type="ECO:0000256" key="6">
    <source>
        <dbReference type="ARBA" id="ARBA00022982"/>
    </source>
</evidence>
<dbReference type="Gene3D" id="1.10.760.10">
    <property type="entry name" value="Cytochrome c-like domain"/>
    <property type="match status" value="2"/>
</dbReference>
<dbReference type="PANTHER" id="PTHR33751:SF9">
    <property type="entry name" value="CYTOCHROME C4"/>
    <property type="match status" value="1"/>
</dbReference>
<evidence type="ECO:0000256" key="1">
    <source>
        <dbReference type="ARBA" id="ARBA00004418"/>
    </source>
</evidence>
<dbReference type="InterPro" id="IPR009056">
    <property type="entry name" value="Cyt_c-like_dom"/>
</dbReference>
<dbReference type="SUPFAM" id="SSF46626">
    <property type="entry name" value="Cytochrome c"/>
    <property type="match status" value="2"/>
</dbReference>
<evidence type="ECO:0000256" key="3">
    <source>
        <dbReference type="ARBA" id="ARBA00022617"/>
    </source>
</evidence>
<evidence type="ECO:0000256" key="7">
    <source>
        <dbReference type="ARBA" id="ARBA00023004"/>
    </source>
</evidence>
<keyword evidence="3" id="KW-0349">Heme</keyword>
<comment type="subcellular location">
    <subcellularLocation>
        <location evidence="1">Periplasm</location>
    </subcellularLocation>
</comment>
<gene>
    <name evidence="9" type="ORF">METZ01_LOCUS39574</name>
</gene>
<dbReference type="GO" id="GO:0042597">
    <property type="term" value="C:periplasmic space"/>
    <property type="evidence" value="ECO:0007669"/>
    <property type="project" value="UniProtKB-SubCell"/>
</dbReference>
<feature type="domain" description="Cytochrome c" evidence="8">
    <location>
        <begin position="78"/>
        <end position="165"/>
    </location>
</feature>
<keyword evidence="5" id="KW-0574">Periplasm</keyword>
<accession>A0A381R5C3</accession>
<keyword evidence="6" id="KW-0249">Electron transport</keyword>
<sequence>MGNPGLQAPAIAGLPQWYIEGQLEKFQTGIRGAHSEDAPGMLMRPSAVALRQEGDIEAVAEHVASLSPDREVIVVLEGQVEAGAVTYTGVCSACHGPDATGNEVLGAPPLVLVDAWYMLAQLRNFKMGIRGSHPRDTWGMTMRINAEALSDDDMKDVITYITTLR</sequence>
<dbReference type="EMBL" id="UINC01001695">
    <property type="protein sequence ID" value="SUZ86720.1"/>
    <property type="molecule type" value="Genomic_DNA"/>
</dbReference>
<proteinExistence type="predicted"/>
<evidence type="ECO:0000256" key="5">
    <source>
        <dbReference type="ARBA" id="ARBA00022764"/>
    </source>
</evidence>
<dbReference type="PIRSF" id="PIRSF000005">
    <property type="entry name" value="Cytochrome_c4"/>
    <property type="match status" value="1"/>
</dbReference>
<dbReference type="PANTHER" id="PTHR33751">
    <property type="entry name" value="CBB3-TYPE CYTOCHROME C OXIDASE SUBUNIT FIXP"/>
    <property type="match status" value="1"/>
</dbReference>
<evidence type="ECO:0000313" key="9">
    <source>
        <dbReference type="EMBL" id="SUZ86720.1"/>
    </source>
</evidence>
<reference evidence="9" key="1">
    <citation type="submission" date="2018-05" db="EMBL/GenBank/DDBJ databases">
        <authorList>
            <person name="Lanie J.A."/>
            <person name="Ng W.-L."/>
            <person name="Kazmierczak K.M."/>
            <person name="Andrzejewski T.M."/>
            <person name="Davidsen T.M."/>
            <person name="Wayne K.J."/>
            <person name="Tettelin H."/>
            <person name="Glass J.I."/>
            <person name="Rusch D."/>
            <person name="Podicherti R."/>
            <person name="Tsui H.-C.T."/>
            <person name="Winkler M.E."/>
        </authorList>
    </citation>
    <scope>NUCLEOTIDE SEQUENCE</scope>
</reference>
<dbReference type="AlphaFoldDB" id="A0A381R5C3"/>
<dbReference type="InterPro" id="IPR024167">
    <property type="entry name" value="Cytochrome_c4-like"/>
</dbReference>
<keyword evidence="2" id="KW-0813">Transport</keyword>
<evidence type="ECO:0000256" key="4">
    <source>
        <dbReference type="ARBA" id="ARBA00022723"/>
    </source>
</evidence>
<dbReference type="GO" id="GO:0020037">
    <property type="term" value="F:heme binding"/>
    <property type="evidence" value="ECO:0007669"/>
    <property type="project" value="InterPro"/>
</dbReference>
<dbReference type="InterPro" id="IPR036909">
    <property type="entry name" value="Cyt_c-like_dom_sf"/>
</dbReference>
<keyword evidence="4" id="KW-0479">Metal-binding</keyword>
<protein>
    <recommendedName>
        <fullName evidence="8">Cytochrome c domain-containing protein</fullName>
    </recommendedName>
</protein>
<dbReference type="InterPro" id="IPR050597">
    <property type="entry name" value="Cytochrome_c_Oxidase_Subunit"/>
</dbReference>
<keyword evidence="7" id="KW-0408">Iron</keyword>
<dbReference type="PROSITE" id="PS51007">
    <property type="entry name" value="CYTC"/>
    <property type="match status" value="1"/>
</dbReference>